<reference evidence="1 2" key="1">
    <citation type="submission" date="2016-10" db="EMBL/GenBank/DDBJ databases">
        <authorList>
            <person name="de Groot N.N."/>
        </authorList>
    </citation>
    <scope>NUCLEOTIDE SEQUENCE [LARGE SCALE GENOMIC DNA]</scope>
    <source>
        <strain evidence="1 2">LMG 2158</strain>
    </source>
</reference>
<name>A0A1H6NU88_9PSED</name>
<dbReference type="RefSeq" id="WP_265085548.1">
    <property type="nucleotide sequence ID" value="NZ_CP087202.1"/>
</dbReference>
<evidence type="ECO:0000313" key="2">
    <source>
        <dbReference type="Proteomes" id="UP000182272"/>
    </source>
</evidence>
<accession>A0A1H6NU88</accession>
<organism evidence="1 2">
    <name type="scientific">Pseudomonas asplenii</name>
    <dbReference type="NCBI Taxonomy" id="53407"/>
    <lineage>
        <taxon>Bacteria</taxon>
        <taxon>Pseudomonadati</taxon>
        <taxon>Pseudomonadota</taxon>
        <taxon>Gammaproteobacteria</taxon>
        <taxon>Pseudomonadales</taxon>
        <taxon>Pseudomonadaceae</taxon>
        <taxon>Pseudomonas</taxon>
    </lineage>
</organism>
<protein>
    <submittedName>
        <fullName evidence="1">Uncharacterized protein</fullName>
    </submittedName>
</protein>
<proteinExistence type="predicted"/>
<gene>
    <name evidence="1" type="ORF">SAMN05216581_2794</name>
</gene>
<dbReference type="Proteomes" id="UP000182272">
    <property type="component" value="Chromosome I"/>
</dbReference>
<dbReference type="AlphaFoldDB" id="A0A1H6NU88"/>
<sequence>MMRIENNPGHSLIAAPAELAAPAREQRVSAAEPAEPGFEDFYQHLLARSGSGEQAILQFIGTYRGSGDGQPDYHTVNEQLKVVGQALARFKEEGLAGSDQERELRGVMTRLLGSSLFINQYMHQIFQPPDDDSWENADW</sequence>
<evidence type="ECO:0000313" key="1">
    <source>
        <dbReference type="EMBL" id="SEI14576.1"/>
    </source>
</evidence>
<dbReference type="EMBL" id="LT629972">
    <property type="protein sequence ID" value="SEI14576.1"/>
    <property type="molecule type" value="Genomic_DNA"/>
</dbReference>